<organism evidence="1 6">
    <name type="scientific">Paenibacillus polymyxa</name>
    <name type="common">Bacillus polymyxa</name>
    <dbReference type="NCBI Taxonomy" id="1406"/>
    <lineage>
        <taxon>Bacteria</taxon>
        <taxon>Bacillati</taxon>
        <taxon>Bacillota</taxon>
        <taxon>Bacilli</taxon>
        <taxon>Bacillales</taxon>
        <taxon>Paenibacillaceae</taxon>
        <taxon>Paenibacillus</taxon>
    </lineage>
</organism>
<reference evidence="5" key="1">
    <citation type="submission" date="2016-05" db="EMBL/GenBank/DDBJ databases">
        <title>Whole genome shotgun sequencing of cultured foodborne pathogen.</title>
        <authorList>
            <person name="Zheng J."/>
            <person name="Timme R."/>
            <person name="Allard M."/>
            <person name="Strain E."/>
            <person name="Luo Y."/>
            <person name="Brown E."/>
        </authorList>
    </citation>
    <scope>NUCLEOTIDE SEQUENCE [LARGE SCALE GENOMIC DNA]</scope>
    <source>
        <strain evidence="5">CFSAN034343</strain>
    </source>
</reference>
<dbReference type="EMBL" id="LYND01000195">
    <property type="protein sequence ID" value="ODA05875.1"/>
    <property type="molecule type" value="Genomic_DNA"/>
</dbReference>
<reference evidence="1" key="3">
    <citation type="submission" date="2020-12" db="EMBL/GenBank/DDBJ databases">
        <title>Paenibacillus polymyxa LMG 27872: a double-edged sword.</title>
        <authorList>
            <person name="Langendries S."/>
            <person name="Garcia Mendez S."/>
            <person name="Beirinckx S."/>
            <person name="Viaene T."/>
            <person name="Baeyen S."/>
            <person name="Goeminne G."/>
            <person name="Willems A."/>
            <person name="Debode J."/>
            <person name="Goormachtig S."/>
        </authorList>
    </citation>
    <scope>NUCLEOTIDE SEQUENCE</scope>
    <source>
        <strain evidence="1">LMG 27872</strain>
    </source>
</reference>
<dbReference type="EMBL" id="JAEHFQ010000010">
    <property type="protein sequence ID" value="MBM0635066.1"/>
    <property type="molecule type" value="Genomic_DNA"/>
</dbReference>
<dbReference type="EMBL" id="JARVWT010000006">
    <property type="protein sequence ID" value="MDH2332434.1"/>
    <property type="molecule type" value="Genomic_DNA"/>
</dbReference>
<dbReference type="AlphaFoldDB" id="A0A074LAY6"/>
<dbReference type="RefSeq" id="WP_013311038.1">
    <property type="nucleotide sequence ID" value="NZ_ALJV01000186.1"/>
</dbReference>
<gene>
    <name evidence="3" type="ORF">A7312_16440</name>
    <name evidence="1" type="ORF">JDW19_18310</name>
    <name evidence="4" type="ORF">MF626_000639</name>
    <name evidence="2" type="ORF">QDS18_16365</name>
</gene>
<dbReference type="Proteomes" id="UP000094974">
    <property type="component" value="Unassembled WGS sequence"/>
</dbReference>
<reference evidence="3" key="2">
    <citation type="submission" date="2016-05" db="EMBL/GenBank/DDBJ databases">
        <authorList>
            <person name="Zheng J."/>
            <person name="Timme R."/>
            <person name="Allard M."/>
            <person name="Strain E."/>
            <person name="Luo Y."/>
            <person name="Brown E."/>
        </authorList>
    </citation>
    <scope>NUCLEOTIDE SEQUENCE</scope>
    <source>
        <strain evidence="3">CFSAN034343</strain>
    </source>
</reference>
<dbReference type="EMBL" id="CP097770">
    <property type="protein sequence ID" value="URJ51234.1"/>
    <property type="molecule type" value="Genomic_DNA"/>
</dbReference>
<evidence type="ECO:0000313" key="6">
    <source>
        <dbReference type="Proteomes" id="UP000650605"/>
    </source>
</evidence>
<evidence type="ECO:0000313" key="5">
    <source>
        <dbReference type="Proteomes" id="UP000094974"/>
    </source>
</evidence>
<dbReference type="Proteomes" id="UP001229409">
    <property type="component" value="Unassembled WGS sequence"/>
</dbReference>
<reference evidence="4" key="4">
    <citation type="submission" date="2022-11" db="EMBL/GenBank/DDBJ databases">
        <authorList>
            <person name="Vasilchenko N.G."/>
            <person name="Prazdnova E.V."/>
            <person name="Gorovtsov A.V."/>
            <person name="Chistyakov V.A."/>
            <person name="Pak M.L."/>
        </authorList>
    </citation>
    <scope>NUCLEOTIDE SEQUENCE</scope>
    <source>
        <strain evidence="4">R 4.5</strain>
    </source>
</reference>
<evidence type="ECO:0000313" key="1">
    <source>
        <dbReference type="EMBL" id="MBM0635066.1"/>
    </source>
</evidence>
<evidence type="ECO:0000313" key="4">
    <source>
        <dbReference type="EMBL" id="URJ51234.1"/>
    </source>
</evidence>
<dbReference type="Proteomes" id="UP001055784">
    <property type="component" value="Chromosome"/>
</dbReference>
<accession>A0A074LAY6</accession>
<protein>
    <submittedName>
        <fullName evidence="1">Uncharacterized protein</fullName>
    </submittedName>
</protein>
<sequence length="71" mass="8182">MLVHGKTRRGNLYIHMSSGFHKIGDYREEYSVAPGDRLMSRLSKRIYTIVSVHLGEEAYADIDLEEVIRNS</sequence>
<evidence type="ECO:0000313" key="2">
    <source>
        <dbReference type="EMBL" id="MDH2332434.1"/>
    </source>
</evidence>
<dbReference type="Proteomes" id="UP000650605">
    <property type="component" value="Unassembled WGS sequence"/>
</dbReference>
<keyword evidence="5" id="KW-1185">Reference proteome</keyword>
<name>A0A074LAY6_PAEPO</name>
<proteinExistence type="predicted"/>
<evidence type="ECO:0000313" key="3">
    <source>
        <dbReference type="EMBL" id="ODA05875.1"/>
    </source>
</evidence>
<reference evidence="2" key="5">
    <citation type="submission" date="2023-04" db="EMBL/GenBank/DDBJ databases">
        <title>Uncovering the Secrets of Slow-Growing Bacteria in Tropical Savanna Soil through Cultivation and Genomic Analysis.</title>
        <authorList>
            <person name="Goncalves O.S."/>
            <person name="Santana M.F."/>
        </authorList>
    </citation>
    <scope>NUCLEOTIDE SEQUENCE</scope>
    <source>
        <strain evidence="2">ANTI</strain>
    </source>
</reference>